<dbReference type="OrthoDB" id="504708at2759"/>
<evidence type="ECO:0000313" key="12">
    <source>
        <dbReference type="EMBL" id="OXV05957.1"/>
    </source>
</evidence>
<evidence type="ECO:0000256" key="4">
    <source>
        <dbReference type="ARBA" id="ARBA00022692"/>
    </source>
</evidence>
<dbReference type="PANTHER" id="PTHR30540">
    <property type="entry name" value="OSMOTIC STRESS POTASSIUM TRANSPORTER"/>
    <property type="match status" value="1"/>
</dbReference>
<reference evidence="12 13" key="1">
    <citation type="journal article" date="2015" name="Environ. Microbiol.">
        <title>Metagenome sequence of Elaphomyces granulatus from sporocarp tissue reveals Ascomycota ectomycorrhizal fingerprints of genome expansion and a Proteobacteria-rich microbiome.</title>
        <authorList>
            <person name="Quandt C.A."/>
            <person name="Kohler A."/>
            <person name="Hesse C.N."/>
            <person name="Sharpton T.J."/>
            <person name="Martin F."/>
            <person name="Spatafora J.W."/>
        </authorList>
    </citation>
    <scope>NUCLEOTIDE SEQUENCE [LARGE SCALE GENOMIC DNA]</scope>
    <source>
        <strain evidence="12 13">OSC145934</strain>
    </source>
</reference>
<name>A0A232LQ74_9EURO</name>
<keyword evidence="5" id="KW-0630">Potassium</keyword>
<keyword evidence="6" id="KW-1133">Transmembrane helix</keyword>
<feature type="region of interest" description="Disordered" evidence="9">
    <location>
        <begin position="1"/>
        <end position="23"/>
    </location>
</feature>
<keyword evidence="13" id="KW-1185">Reference proteome</keyword>
<keyword evidence="4" id="KW-0812">Transmembrane</keyword>
<accession>A0A232LQ74</accession>
<evidence type="ECO:0000256" key="8">
    <source>
        <dbReference type="ARBA" id="ARBA00023136"/>
    </source>
</evidence>
<organism evidence="12 13">
    <name type="scientific">Elaphomyces granulatus</name>
    <dbReference type="NCBI Taxonomy" id="519963"/>
    <lineage>
        <taxon>Eukaryota</taxon>
        <taxon>Fungi</taxon>
        <taxon>Dikarya</taxon>
        <taxon>Ascomycota</taxon>
        <taxon>Pezizomycotina</taxon>
        <taxon>Eurotiomycetes</taxon>
        <taxon>Eurotiomycetidae</taxon>
        <taxon>Eurotiales</taxon>
        <taxon>Elaphomycetaceae</taxon>
        <taxon>Elaphomyces</taxon>
    </lineage>
</organism>
<sequence length="789" mass="88030">MAPTQHVSNDIQPLEEEGGGVYARQDPFREKLTQIRSALNEKKLKELDGDVNDAEMATLDPRDLSHKQEFQGWTVAWLAFQSTGVIYGDIGTSPLYVYSATFVNPPSYDDLVGSLSLIIWALTIMVTIKYIFIVLNADDEGEGGTFALFSLISRYAHLVDRHPREEAVTRVERHKTGDMPRVNNAIRSMIENNSYIKWFFKIIGVFGVALLIADGVLTPAQSILGAIQGITVVNPNITTPTVIGVSCAILVLVYAVQPFGTEKLAITFAPIVVIWLLFNFTFGIYNFVKYDPSVFKAFSPYFAGNFLVRNGRDGWVMIGGILLAFTGCEALFADLGAFCKRSIQLSWMCFAYPCLLIAYIGQAAYISVNPEAFANPFYLTVPPGMLWPSLIIAILACIVASQAVITGSFQLLSQIMKLSYFPQIKLVHVSKKYHHQVYVPFANWLMMIGAVIVTAVYNNTTKLGEAYGTCVILVTFLTTFMVTIIALIVWRISIFIVIPVFIIFALWDGVFLSAAMAKVPDGAWFTLAVAVILCSVFVLWRFGKEEQWKSEAVDRIPLSRALLLLPEGQEKHDLRLQDAFGGSQVQPLKGLGIFFDKAGKSSAAPIVFLHFLKKFSASTEVTVFFHLRPLGIPSVPPDEQFTVSRCFAMGPDDIKIPLPNCYRMIVRHGYTDEIITPNLGLLVVNQLRKYLLAEEGANAPASITKRTNDRSDSGSEMSKSPITDLQRAYDNQVLYIIGKVQLRIWPGTNIFRFIVLSAYLWLRENTRSKVQRLKVETERLVEVGFVKDI</sequence>
<dbReference type="NCBIfam" id="TIGR00794">
    <property type="entry name" value="kup"/>
    <property type="match status" value="1"/>
</dbReference>
<dbReference type="Proteomes" id="UP000243515">
    <property type="component" value="Unassembled WGS sequence"/>
</dbReference>
<comment type="subcellular location">
    <subcellularLocation>
        <location evidence="1">Membrane</location>
        <topology evidence="1">Multi-pass membrane protein</topology>
    </subcellularLocation>
</comment>
<dbReference type="GO" id="GO:0016020">
    <property type="term" value="C:membrane"/>
    <property type="evidence" value="ECO:0007669"/>
    <property type="project" value="UniProtKB-SubCell"/>
</dbReference>
<dbReference type="InterPro" id="IPR003855">
    <property type="entry name" value="K+_transporter"/>
</dbReference>
<comment type="caution">
    <text evidence="12">The sequence shown here is derived from an EMBL/GenBank/DDBJ whole genome shotgun (WGS) entry which is preliminary data.</text>
</comment>
<evidence type="ECO:0000256" key="9">
    <source>
        <dbReference type="SAM" id="MobiDB-lite"/>
    </source>
</evidence>
<evidence type="ECO:0000259" key="10">
    <source>
        <dbReference type="Pfam" id="PF02705"/>
    </source>
</evidence>
<evidence type="ECO:0000256" key="3">
    <source>
        <dbReference type="ARBA" id="ARBA00022538"/>
    </source>
</evidence>
<feature type="compositionally biased region" description="Polar residues" evidence="9">
    <location>
        <begin position="1"/>
        <end position="11"/>
    </location>
</feature>
<dbReference type="PANTHER" id="PTHR30540:SF83">
    <property type="entry name" value="K+ POTASSIUM TRANSPORTER"/>
    <property type="match status" value="1"/>
</dbReference>
<keyword evidence="7" id="KW-0406">Ion transport</keyword>
<dbReference type="AlphaFoldDB" id="A0A232LQ74"/>
<feature type="domain" description="K+ potassium transporter C-terminal" evidence="11">
    <location>
        <begin position="590"/>
        <end position="789"/>
    </location>
</feature>
<evidence type="ECO:0008006" key="14">
    <source>
        <dbReference type="Google" id="ProtNLM"/>
    </source>
</evidence>
<evidence type="ECO:0000256" key="2">
    <source>
        <dbReference type="ARBA" id="ARBA00022448"/>
    </source>
</evidence>
<dbReference type="GO" id="GO:0015079">
    <property type="term" value="F:potassium ion transmembrane transporter activity"/>
    <property type="evidence" value="ECO:0007669"/>
    <property type="project" value="InterPro"/>
</dbReference>
<feature type="domain" description="K+ potassium transporter integral membrane" evidence="10">
    <location>
        <begin position="78"/>
        <end position="560"/>
    </location>
</feature>
<keyword evidence="3" id="KW-0633">Potassium transport</keyword>
<evidence type="ECO:0000313" key="13">
    <source>
        <dbReference type="Proteomes" id="UP000243515"/>
    </source>
</evidence>
<keyword evidence="8" id="KW-0472">Membrane</keyword>
<dbReference type="Pfam" id="PF22776">
    <property type="entry name" value="K_trans_C"/>
    <property type="match status" value="1"/>
</dbReference>
<evidence type="ECO:0000259" key="11">
    <source>
        <dbReference type="Pfam" id="PF22776"/>
    </source>
</evidence>
<dbReference type="InterPro" id="IPR053951">
    <property type="entry name" value="K_trans_N"/>
</dbReference>
<keyword evidence="2" id="KW-0813">Transport</keyword>
<evidence type="ECO:0000256" key="5">
    <source>
        <dbReference type="ARBA" id="ARBA00022958"/>
    </source>
</evidence>
<gene>
    <name evidence="12" type="ORF">Egran_06277</name>
</gene>
<evidence type="ECO:0000256" key="7">
    <source>
        <dbReference type="ARBA" id="ARBA00023065"/>
    </source>
</evidence>
<evidence type="ECO:0000256" key="6">
    <source>
        <dbReference type="ARBA" id="ARBA00022989"/>
    </source>
</evidence>
<dbReference type="Pfam" id="PF02705">
    <property type="entry name" value="K_trans"/>
    <property type="match status" value="1"/>
</dbReference>
<proteinExistence type="predicted"/>
<feature type="region of interest" description="Disordered" evidence="9">
    <location>
        <begin position="702"/>
        <end position="722"/>
    </location>
</feature>
<protein>
    <recommendedName>
        <fullName evidence="14">Potassium transporter</fullName>
    </recommendedName>
</protein>
<dbReference type="InterPro" id="IPR053952">
    <property type="entry name" value="K_trans_C"/>
</dbReference>
<evidence type="ECO:0000256" key="1">
    <source>
        <dbReference type="ARBA" id="ARBA00004141"/>
    </source>
</evidence>
<dbReference type="EMBL" id="NPHW01006270">
    <property type="protein sequence ID" value="OXV05957.1"/>
    <property type="molecule type" value="Genomic_DNA"/>
</dbReference>